<evidence type="ECO:0000256" key="5">
    <source>
        <dbReference type="ARBA" id="ARBA00022741"/>
    </source>
</evidence>
<protein>
    <recommendedName>
        <fullName evidence="15">ABC transporter</fullName>
    </recommendedName>
</protein>
<evidence type="ECO:0000256" key="10">
    <source>
        <dbReference type="SAM" id="Phobius"/>
    </source>
</evidence>
<dbReference type="CDD" id="cd18604">
    <property type="entry name" value="ABC_6TM_VMR1_D2_like"/>
    <property type="match status" value="1"/>
</dbReference>
<evidence type="ECO:0000256" key="6">
    <source>
        <dbReference type="ARBA" id="ARBA00022840"/>
    </source>
</evidence>
<name>A0A9Q8QMK9_9HYPO</name>
<dbReference type="FunFam" id="3.40.50.300:FF:001577">
    <property type="entry name" value="ABC bile acid transporter"/>
    <property type="match status" value="1"/>
</dbReference>
<evidence type="ECO:0000256" key="3">
    <source>
        <dbReference type="ARBA" id="ARBA00022692"/>
    </source>
</evidence>
<keyword evidence="6" id="KW-0067">ATP-binding</keyword>
<dbReference type="GO" id="GO:0140359">
    <property type="term" value="F:ABC-type transporter activity"/>
    <property type="evidence" value="ECO:0007669"/>
    <property type="project" value="InterPro"/>
</dbReference>
<dbReference type="PROSITE" id="PS50929">
    <property type="entry name" value="ABC_TM1F"/>
    <property type="match status" value="2"/>
</dbReference>
<dbReference type="PROSITE" id="PS50893">
    <property type="entry name" value="ABC_TRANSPORTER_2"/>
    <property type="match status" value="2"/>
</dbReference>
<dbReference type="Gene3D" id="1.20.1560.10">
    <property type="entry name" value="ABC transporter type 1, transmembrane domain"/>
    <property type="match status" value="2"/>
</dbReference>
<keyword evidence="7 10" id="KW-1133">Transmembrane helix</keyword>
<feature type="domain" description="ABC transporter" evidence="11">
    <location>
        <begin position="646"/>
        <end position="870"/>
    </location>
</feature>
<evidence type="ECO:0000256" key="7">
    <source>
        <dbReference type="ARBA" id="ARBA00022989"/>
    </source>
</evidence>
<keyword evidence="5" id="KW-0547">Nucleotide-binding</keyword>
<keyword evidence="14" id="KW-1185">Reference proteome</keyword>
<dbReference type="KEGG" id="ptkz:JDV02_009736"/>
<dbReference type="InterPro" id="IPR003593">
    <property type="entry name" value="AAA+_ATPase"/>
</dbReference>
<keyword evidence="4" id="KW-0677">Repeat</keyword>
<dbReference type="GO" id="GO:0016887">
    <property type="term" value="F:ATP hydrolysis activity"/>
    <property type="evidence" value="ECO:0007669"/>
    <property type="project" value="InterPro"/>
</dbReference>
<reference evidence="13" key="1">
    <citation type="submission" date="2021-11" db="EMBL/GenBank/DDBJ databases">
        <title>Purpureocillium_takamizusanense_genome.</title>
        <authorList>
            <person name="Nguyen N.-H."/>
        </authorList>
    </citation>
    <scope>NUCLEOTIDE SEQUENCE</scope>
    <source>
        <strain evidence="13">PT3</strain>
    </source>
</reference>
<feature type="region of interest" description="Disordered" evidence="9">
    <location>
        <begin position="866"/>
        <end position="901"/>
    </location>
</feature>
<dbReference type="InterPro" id="IPR036640">
    <property type="entry name" value="ABC1_TM_sf"/>
</dbReference>
<feature type="transmembrane region" description="Helical" evidence="10">
    <location>
        <begin position="45"/>
        <end position="62"/>
    </location>
</feature>
<dbReference type="FunFam" id="1.20.1560.10:FF:000013">
    <property type="entry name" value="ABC transporter C family member 2"/>
    <property type="match status" value="1"/>
</dbReference>
<comment type="subcellular location">
    <subcellularLocation>
        <location evidence="1">Membrane</location>
        <topology evidence="1">Multi-pass membrane protein</topology>
    </subcellularLocation>
</comment>
<dbReference type="InterPro" id="IPR003439">
    <property type="entry name" value="ABC_transporter-like_ATP-bd"/>
</dbReference>
<evidence type="ECO:0000256" key="1">
    <source>
        <dbReference type="ARBA" id="ARBA00004141"/>
    </source>
</evidence>
<dbReference type="GO" id="GO:0016020">
    <property type="term" value="C:membrane"/>
    <property type="evidence" value="ECO:0007669"/>
    <property type="project" value="UniProtKB-SubCell"/>
</dbReference>
<dbReference type="RefSeq" id="XP_047847430.1">
    <property type="nucleotide sequence ID" value="XM_047991418.1"/>
</dbReference>
<evidence type="ECO:0008006" key="15">
    <source>
        <dbReference type="Google" id="ProtNLM"/>
    </source>
</evidence>
<feature type="transmembrane region" description="Helical" evidence="10">
    <location>
        <begin position="1170"/>
        <end position="1190"/>
    </location>
</feature>
<dbReference type="PANTHER" id="PTHR24223:SF415">
    <property type="entry name" value="FI20190P1"/>
    <property type="match status" value="1"/>
</dbReference>
<feature type="domain" description="ABC transmembrane type-1" evidence="12">
    <location>
        <begin position="973"/>
        <end position="1212"/>
    </location>
</feature>
<feature type="domain" description="ABC transporter" evidence="11">
    <location>
        <begin position="1247"/>
        <end position="1471"/>
    </location>
</feature>
<dbReference type="CDD" id="cd03244">
    <property type="entry name" value="ABCC_MRP_domain2"/>
    <property type="match status" value="1"/>
</dbReference>
<evidence type="ECO:0000313" key="14">
    <source>
        <dbReference type="Proteomes" id="UP000829364"/>
    </source>
</evidence>
<feature type="region of interest" description="Disordered" evidence="9">
    <location>
        <begin position="376"/>
        <end position="429"/>
    </location>
</feature>
<dbReference type="GO" id="GO:0005524">
    <property type="term" value="F:ATP binding"/>
    <property type="evidence" value="ECO:0007669"/>
    <property type="project" value="UniProtKB-KW"/>
</dbReference>
<dbReference type="PROSITE" id="PS00211">
    <property type="entry name" value="ABC_TRANSPORTER_1"/>
    <property type="match status" value="2"/>
</dbReference>
<feature type="transmembrane region" description="Helical" evidence="10">
    <location>
        <begin position="180"/>
        <end position="198"/>
    </location>
</feature>
<evidence type="ECO:0000256" key="9">
    <source>
        <dbReference type="SAM" id="MobiDB-lite"/>
    </source>
</evidence>
<feature type="transmembrane region" description="Helical" evidence="10">
    <location>
        <begin position="121"/>
        <end position="138"/>
    </location>
</feature>
<keyword evidence="3 10" id="KW-0812">Transmembrane</keyword>
<organism evidence="13 14">
    <name type="scientific">Purpureocillium takamizusanense</name>
    <dbReference type="NCBI Taxonomy" id="2060973"/>
    <lineage>
        <taxon>Eukaryota</taxon>
        <taxon>Fungi</taxon>
        <taxon>Dikarya</taxon>
        <taxon>Ascomycota</taxon>
        <taxon>Pezizomycotina</taxon>
        <taxon>Sordariomycetes</taxon>
        <taxon>Hypocreomycetidae</taxon>
        <taxon>Hypocreales</taxon>
        <taxon>Ophiocordycipitaceae</taxon>
        <taxon>Purpureocillium</taxon>
    </lineage>
</organism>
<dbReference type="InterPro" id="IPR011527">
    <property type="entry name" value="ABC1_TM_dom"/>
</dbReference>
<feature type="transmembrane region" description="Helical" evidence="10">
    <location>
        <begin position="147"/>
        <end position="168"/>
    </location>
</feature>
<dbReference type="Proteomes" id="UP000829364">
    <property type="component" value="Chromosome 10"/>
</dbReference>
<dbReference type="InterPro" id="IPR050173">
    <property type="entry name" value="ABC_transporter_C-like"/>
</dbReference>
<dbReference type="PANTHER" id="PTHR24223">
    <property type="entry name" value="ATP-BINDING CASSETTE SUB-FAMILY C"/>
    <property type="match status" value="1"/>
</dbReference>
<dbReference type="Pfam" id="PF00664">
    <property type="entry name" value="ABC_membrane"/>
    <property type="match status" value="1"/>
</dbReference>
<feature type="transmembrane region" description="Helical" evidence="10">
    <location>
        <begin position="474"/>
        <end position="493"/>
    </location>
</feature>
<dbReference type="Pfam" id="PF00005">
    <property type="entry name" value="ABC_tran"/>
    <property type="match status" value="2"/>
</dbReference>
<dbReference type="SUPFAM" id="SSF90123">
    <property type="entry name" value="ABC transporter transmembrane region"/>
    <property type="match status" value="2"/>
</dbReference>
<dbReference type="GO" id="GO:0005737">
    <property type="term" value="C:cytoplasm"/>
    <property type="evidence" value="ECO:0007669"/>
    <property type="project" value="UniProtKB-ARBA"/>
</dbReference>
<feature type="transmembrane region" description="Helical" evidence="10">
    <location>
        <begin position="1045"/>
        <end position="1066"/>
    </location>
</feature>
<sequence>MSVFDSIRRGMASLTASLSVPDQISWLNDVRVVPAAALSDTDKDVLYTLTAFSVAIFALYLFRNKILSLLPRWLQPFAKEIGPGPDKRKAWTHWTLILSLLCLAGLVLSIIPACLNPRQPVAILEVVPWLVATLLTAFDRPTHTPRILLLQYVLILAAGLATYSVQFLEHAVAALDTYRVARIAIAAAAVLAIVNMPIRNPAWDTEDIGNPNLPPSHHVRSPEDNLTLFRFWAMTWVFPLARICRHKEISEEQVWQLPFEFQHTRLYMAFRELRGKLLPCLIEANGLDLSIATLLAIAEKVAEVSNIRLTSKLYSSLDRNRADEAYFWCLVMLSLDFGRQLCKTTSSWYSRKAYERSRGETFIGLFRKLLTRAVPGSDATEKGPAEDIVLPTGSAPPKNKLQRALARCCGGGGKQTKPKESSPSQPASNAKVVNLVRGDTYEISQRFWDFPKLVSQPIKVVVTIYYLIDIMGWPSILGFALMGLILTVNSLLVRELVKMERQRTAHSDKRAQAVAHFVEASRPLKLNGWTASWSARIFRFRLREMLKRLQMARVTAFISTNNVAGGTAYPLASICLYTMFLGQSLPNNVIWPALQLFSQLEASVKEAFDLIAAYWKAIIPVERVNKYLAEPDRDDSGLNASDTRDIEFHNASFSWPSTEHMVLHNLNLRFSEGLTVIRGKVGSGKSSLLLAALNEMELHQGDVLRPDEPIGYAQQLPWLQDKTIRDHILFHHHFDPVRYRQVINACALAPDLAMFPDGDQTKLEEGGVGLSGGQKARVALARAVYSQSRILLLDDPLAPLDHDTASNIVRRFLQGPLAQGRIIVMVTHRDDLVLRIADTVVDMDQGRATVLSQDQIKLELEHPIHTPSGHGVHDDAEHEHGAAEDEVSGLKDAPEEPSETGSVPLSVYLSYMRAGGWKMWALLAIFYSLSRGSDIGRARLLEAWGNETASGSASSTTTGPWGLPNPAVHPEVWIYILAGLSVAQTATYAAAQLLLAKISIDAAQNLFKIAIERISKATFRYHDVTPTGQLKNRLISDMGMVDGGILAPLEAFVYNLIALVLSMTAIMMQQPILLVILACVALLFVYFFRYYVPVSRCLRRMEMRYLTPIIANIGVMQDGLVTIRALRVEGHFQDRHLDAVDDFQKQDHFFWSMAFWLDFRLSISSACTRAVLVAFMVWYGTPASAVGFVLTQSSIAMAAVQQLCEKFAQLQLDAVSLERVNMLNKIPEEPSGDDTPPEDWPRPCDAVRFEDVSFRYADGLPDVLDKVTFEIPGGSTCAVLGRTGSGKSTIANALLATQTASHGAVRIGSVDLAKVDRTALRNRVTFVQQDPTLFPGTLHDNLDPQGKFSDEACLNAIHRVLGSDWGLDSPIDAGGKNLSQGQRQLVSIGRAVLRRSGLVILDEATASIDRATAALVQRILRDELADSTVITIAHRLEAVEDADWCLRLDKGHVVECGPAKGLRKSDDEDDE</sequence>
<evidence type="ECO:0000256" key="4">
    <source>
        <dbReference type="ARBA" id="ARBA00022737"/>
    </source>
</evidence>
<dbReference type="SUPFAM" id="SSF52540">
    <property type="entry name" value="P-loop containing nucleoside triphosphate hydrolases"/>
    <property type="match status" value="2"/>
</dbReference>
<proteinExistence type="predicted"/>
<feature type="domain" description="ABC transmembrane type-1" evidence="12">
    <location>
        <begin position="291"/>
        <end position="558"/>
    </location>
</feature>
<dbReference type="InterPro" id="IPR017871">
    <property type="entry name" value="ABC_transporter-like_CS"/>
</dbReference>
<dbReference type="GeneID" id="72071681"/>
<feature type="transmembrane region" description="Helical" evidence="10">
    <location>
        <begin position="1072"/>
        <end position="1092"/>
    </location>
</feature>
<dbReference type="Gene3D" id="3.40.50.300">
    <property type="entry name" value="P-loop containing nucleotide triphosphate hydrolases"/>
    <property type="match status" value="2"/>
</dbReference>
<evidence type="ECO:0000256" key="8">
    <source>
        <dbReference type="ARBA" id="ARBA00023136"/>
    </source>
</evidence>
<dbReference type="SMART" id="SM00382">
    <property type="entry name" value="AAA"/>
    <property type="match status" value="2"/>
</dbReference>
<dbReference type="OrthoDB" id="6500128at2759"/>
<accession>A0A9Q8QMK9</accession>
<evidence type="ECO:0000313" key="13">
    <source>
        <dbReference type="EMBL" id="UNI23949.1"/>
    </source>
</evidence>
<keyword evidence="8 10" id="KW-0472">Membrane</keyword>
<evidence type="ECO:0000256" key="2">
    <source>
        <dbReference type="ARBA" id="ARBA00022448"/>
    </source>
</evidence>
<dbReference type="EMBL" id="CP086363">
    <property type="protein sequence ID" value="UNI23949.1"/>
    <property type="molecule type" value="Genomic_DNA"/>
</dbReference>
<evidence type="ECO:0000259" key="12">
    <source>
        <dbReference type="PROSITE" id="PS50929"/>
    </source>
</evidence>
<keyword evidence="2" id="KW-0813">Transport</keyword>
<gene>
    <name evidence="13" type="ORF">JDV02_009736</name>
</gene>
<feature type="transmembrane region" description="Helical" evidence="10">
    <location>
        <begin position="94"/>
        <end position="115"/>
    </location>
</feature>
<dbReference type="InterPro" id="IPR027417">
    <property type="entry name" value="P-loop_NTPase"/>
</dbReference>
<feature type="compositionally biased region" description="Basic and acidic residues" evidence="9">
    <location>
        <begin position="871"/>
        <end position="894"/>
    </location>
</feature>
<evidence type="ECO:0000259" key="11">
    <source>
        <dbReference type="PROSITE" id="PS50893"/>
    </source>
</evidence>